<dbReference type="Gene3D" id="1.10.340.30">
    <property type="entry name" value="Hypothetical protein, domain 2"/>
    <property type="match status" value="1"/>
</dbReference>
<evidence type="ECO:0000256" key="3">
    <source>
        <dbReference type="ARBA" id="ARBA00022723"/>
    </source>
</evidence>
<dbReference type="FunFam" id="1.10.1670.10:FF:000001">
    <property type="entry name" value="Endonuclease III"/>
    <property type="match status" value="1"/>
</dbReference>
<keyword evidence="5 12" id="KW-0378">Hydrolase</keyword>
<keyword evidence="8 12" id="KW-0238">DNA-binding</keyword>
<dbReference type="AlphaFoldDB" id="A0A1M5WQL0"/>
<sequence>MTKISSDGQVSQYIFDALQERFPDAHCELAFHTPFELLIATILSAQCTDERVNLVTASLFVEANTPEAIINLGQPALENKIRSLGLFHNKAKNILAACKVLVENFEGEVPADLELLRALPGVGRKTANVVVSNAFGIPAIAVDTHVFRVANRLGIAHEKTPEKVEEELMLTFPRERWSLVHHLLIFHGRRICSARKPRCEECPLTKVCKTYPQFGQVILPEKREG</sequence>
<keyword evidence="15" id="KW-1185">Reference proteome</keyword>
<dbReference type="SMART" id="SM00478">
    <property type="entry name" value="ENDO3c"/>
    <property type="match status" value="1"/>
</dbReference>
<dbReference type="InterPro" id="IPR004036">
    <property type="entry name" value="Endonuclease-III-like_CS2"/>
</dbReference>
<evidence type="ECO:0000256" key="4">
    <source>
        <dbReference type="ARBA" id="ARBA00022763"/>
    </source>
</evidence>
<keyword evidence="6 12" id="KW-0408">Iron</keyword>
<proteinExistence type="inferred from homology"/>
<evidence type="ECO:0000256" key="9">
    <source>
        <dbReference type="ARBA" id="ARBA00023204"/>
    </source>
</evidence>
<dbReference type="GO" id="GO:0051539">
    <property type="term" value="F:4 iron, 4 sulfur cluster binding"/>
    <property type="evidence" value="ECO:0007669"/>
    <property type="project" value="UniProtKB-UniRule"/>
</dbReference>
<dbReference type="CDD" id="cd00056">
    <property type="entry name" value="ENDO3c"/>
    <property type="match status" value="1"/>
</dbReference>
<feature type="domain" description="HhH-GPD" evidence="13">
    <location>
        <begin position="43"/>
        <end position="190"/>
    </location>
</feature>
<dbReference type="InterPro" id="IPR005759">
    <property type="entry name" value="Nth"/>
</dbReference>
<dbReference type="STRING" id="1121420.SAMN02746098_01728"/>
<keyword evidence="4 12" id="KW-0227">DNA damage</keyword>
<comment type="function">
    <text evidence="12">DNA repair enzyme that has both DNA N-glycosylase activity and AP-lyase activity. The DNA N-glycosylase activity releases various damaged pyrimidines from DNA by cleaving the N-glycosidic bond, leaving an AP (apurinic/apyrimidinic) site. The AP-lyase activity cleaves the phosphodiester bond 3' to the AP site by a beta-elimination, leaving a 3'-terminal unsaturated sugar and a product with a terminal 5'-phosphate.</text>
</comment>
<dbReference type="Proteomes" id="UP000183954">
    <property type="component" value="Unassembled WGS sequence"/>
</dbReference>
<feature type="binding site" evidence="12">
    <location>
        <position position="199"/>
    </location>
    <ligand>
        <name>[4Fe-4S] cluster</name>
        <dbReference type="ChEBI" id="CHEBI:49883"/>
    </ligand>
</feature>
<dbReference type="GO" id="GO:0046872">
    <property type="term" value="F:metal ion binding"/>
    <property type="evidence" value="ECO:0007669"/>
    <property type="project" value="UniProtKB-KW"/>
</dbReference>
<evidence type="ECO:0000256" key="10">
    <source>
        <dbReference type="ARBA" id="ARBA00023239"/>
    </source>
</evidence>
<dbReference type="GO" id="GO:0140078">
    <property type="term" value="F:class I DNA-(apurinic or apyrimidinic site) endonuclease activity"/>
    <property type="evidence" value="ECO:0007669"/>
    <property type="project" value="UniProtKB-EC"/>
</dbReference>
<dbReference type="GO" id="GO:0003677">
    <property type="term" value="F:DNA binding"/>
    <property type="evidence" value="ECO:0007669"/>
    <property type="project" value="UniProtKB-UniRule"/>
</dbReference>
<evidence type="ECO:0000256" key="12">
    <source>
        <dbReference type="HAMAP-Rule" id="MF_00942"/>
    </source>
</evidence>
<feature type="binding site" evidence="12">
    <location>
        <position position="192"/>
    </location>
    <ligand>
        <name>[4Fe-4S] cluster</name>
        <dbReference type="ChEBI" id="CHEBI:49883"/>
    </ligand>
</feature>
<name>A0A1M5WQL0_9FIRM</name>
<dbReference type="OrthoDB" id="9800977at2"/>
<evidence type="ECO:0000259" key="13">
    <source>
        <dbReference type="SMART" id="SM00478"/>
    </source>
</evidence>
<feature type="binding site" evidence="12">
    <location>
        <position position="202"/>
    </location>
    <ligand>
        <name>[4Fe-4S] cluster</name>
        <dbReference type="ChEBI" id="CHEBI:49883"/>
    </ligand>
</feature>
<dbReference type="InterPro" id="IPR004035">
    <property type="entry name" value="Endouclease-III_FeS-bd_BS"/>
</dbReference>
<keyword evidence="11 12" id="KW-0326">Glycosidase</keyword>
<evidence type="ECO:0000313" key="15">
    <source>
        <dbReference type="Proteomes" id="UP000183954"/>
    </source>
</evidence>
<accession>A0A1M5WQL0</accession>
<dbReference type="SUPFAM" id="SSF48150">
    <property type="entry name" value="DNA-glycosylase"/>
    <property type="match status" value="1"/>
</dbReference>
<dbReference type="FunFam" id="1.10.340.30:FF:000001">
    <property type="entry name" value="Endonuclease III"/>
    <property type="match status" value="1"/>
</dbReference>
<organism evidence="14 15">
    <name type="scientific">Desulfosporosinus lacus DSM 15449</name>
    <dbReference type="NCBI Taxonomy" id="1121420"/>
    <lineage>
        <taxon>Bacteria</taxon>
        <taxon>Bacillati</taxon>
        <taxon>Bacillota</taxon>
        <taxon>Clostridia</taxon>
        <taxon>Eubacteriales</taxon>
        <taxon>Desulfitobacteriaceae</taxon>
        <taxon>Desulfosporosinus</taxon>
    </lineage>
</organism>
<keyword evidence="10 12" id="KW-0456">Lyase</keyword>
<evidence type="ECO:0000313" key="14">
    <source>
        <dbReference type="EMBL" id="SHH89652.1"/>
    </source>
</evidence>
<dbReference type="SMART" id="SM00525">
    <property type="entry name" value="FES"/>
    <property type="match status" value="1"/>
</dbReference>
<keyword evidence="14" id="KW-0255">Endonuclease</keyword>
<dbReference type="InterPro" id="IPR003651">
    <property type="entry name" value="Endonuclease3_FeS-loop_motif"/>
</dbReference>
<dbReference type="PANTHER" id="PTHR10359:SF18">
    <property type="entry name" value="ENDONUCLEASE III"/>
    <property type="match status" value="1"/>
</dbReference>
<evidence type="ECO:0000256" key="2">
    <source>
        <dbReference type="ARBA" id="ARBA00022485"/>
    </source>
</evidence>
<dbReference type="InterPro" id="IPR003265">
    <property type="entry name" value="HhH-GPD_domain"/>
</dbReference>
<dbReference type="Pfam" id="PF00633">
    <property type="entry name" value="HHH"/>
    <property type="match status" value="1"/>
</dbReference>
<dbReference type="NCBIfam" id="TIGR01083">
    <property type="entry name" value="nth"/>
    <property type="match status" value="1"/>
</dbReference>
<comment type="cofactor">
    <cofactor evidence="12">
        <name>[4Fe-4S] cluster</name>
        <dbReference type="ChEBI" id="CHEBI:49883"/>
    </cofactor>
    <text evidence="12">Binds 1 [4Fe-4S] cluster.</text>
</comment>
<evidence type="ECO:0000256" key="6">
    <source>
        <dbReference type="ARBA" id="ARBA00023004"/>
    </source>
</evidence>
<keyword evidence="7 12" id="KW-0411">Iron-sulfur</keyword>
<evidence type="ECO:0000256" key="5">
    <source>
        <dbReference type="ARBA" id="ARBA00022801"/>
    </source>
</evidence>
<dbReference type="GO" id="GO:0019104">
    <property type="term" value="F:DNA N-glycosylase activity"/>
    <property type="evidence" value="ECO:0007669"/>
    <property type="project" value="UniProtKB-UniRule"/>
</dbReference>
<dbReference type="Gene3D" id="1.10.1670.10">
    <property type="entry name" value="Helix-hairpin-Helix base-excision DNA repair enzymes (C-terminal)"/>
    <property type="match status" value="1"/>
</dbReference>
<dbReference type="HAMAP" id="MF_00942">
    <property type="entry name" value="Nth"/>
    <property type="match status" value="1"/>
</dbReference>
<evidence type="ECO:0000256" key="8">
    <source>
        <dbReference type="ARBA" id="ARBA00023125"/>
    </source>
</evidence>
<dbReference type="PIRSF" id="PIRSF001435">
    <property type="entry name" value="Nth"/>
    <property type="match status" value="1"/>
</dbReference>
<dbReference type="EC" id="4.2.99.18" evidence="12"/>
<dbReference type="Pfam" id="PF10576">
    <property type="entry name" value="EndIII_4Fe-2S"/>
    <property type="match status" value="1"/>
</dbReference>
<comment type="catalytic activity">
    <reaction evidence="12">
        <text>2'-deoxyribonucleotide-(2'-deoxyribose 5'-phosphate)-2'-deoxyribonucleotide-DNA = a 3'-end 2'-deoxyribonucleotide-(2,3-dehydro-2,3-deoxyribose 5'-phosphate)-DNA + a 5'-end 5'-phospho-2'-deoxyribonucleoside-DNA + H(+)</text>
        <dbReference type="Rhea" id="RHEA:66592"/>
        <dbReference type="Rhea" id="RHEA-COMP:13180"/>
        <dbReference type="Rhea" id="RHEA-COMP:16897"/>
        <dbReference type="Rhea" id="RHEA-COMP:17067"/>
        <dbReference type="ChEBI" id="CHEBI:15378"/>
        <dbReference type="ChEBI" id="CHEBI:136412"/>
        <dbReference type="ChEBI" id="CHEBI:157695"/>
        <dbReference type="ChEBI" id="CHEBI:167181"/>
        <dbReference type="EC" id="4.2.99.18"/>
    </reaction>
</comment>
<reference evidence="15" key="1">
    <citation type="submission" date="2016-11" db="EMBL/GenBank/DDBJ databases">
        <authorList>
            <person name="Varghese N."/>
            <person name="Submissions S."/>
        </authorList>
    </citation>
    <scope>NUCLEOTIDE SEQUENCE [LARGE SCALE GENOMIC DNA]</scope>
    <source>
        <strain evidence="15">DSM 15449</strain>
    </source>
</reference>
<dbReference type="PROSITE" id="PS01155">
    <property type="entry name" value="ENDONUCLEASE_III_2"/>
    <property type="match status" value="1"/>
</dbReference>
<comment type="similarity">
    <text evidence="1 12">Belongs to the Nth/MutY family.</text>
</comment>
<dbReference type="InterPro" id="IPR000445">
    <property type="entry name" value="HhH_motif"/>
</dbReference>
<dbReference type="PANTHER" id="PTHR10359">
    <property type="entry name" value="A/G-SPECIFIC ADENINE GLYCOSYLASE/ENDONUCLEASE III"/>
    <property type="match status" value="1"/>
</dbReference>
<dbReference type="RefSeq" id="WP_073029328.1">
    <property type="nucleotide sequence ID" value="NZ_FQXJ01000005.1"/>
</dbReference>
<evidence type="ECO:0000256" key="1">
    <source>
        <dbReference type="ARBA" id="ARBA00008343"/>
    </source>
</evidence>
<keyword evidence="14" id="KW-0540">Nuclease</keyword>
<dbReference type="InterPro" id="IPR011257">
    <property type="entry name" value="DNA_glycosylase"/>
</dbReference>
<dbReference type="GO" id="GO:0006285">
    <property type="term" value="P:base-excision repair, AP site formation"/>
    <property type="evidence" value="ECO:0007669"/>
    <property type="project" value="TreeGrafter"/>
</dbReference>
<dbReference type="Pfam" id="PF00730">
    <property type="entry name" value="HhH-GPD"/>
    <property type="match status" value="1"/>
</dbReference>
<dbReference type="PROSITE" id="PS00764">
    <property type="entry name" value="ENDONUCLEASE_III_1"/>
    <property type="match status" value="1"/>
</dbReference>
<evidence type="ECO:0000256" key="11">
    <source>
        <dbReference type="ARBA" id="ARBA00023295"/>
    </source>
</evidence>
<keyword evidence="3 12" id="KW-0479">Metal-binding</keyword>
<evidence type="ECO:0000256" key="7">
    <source>
        <dbReference type="ARBA" id="ARBA00023014"/>
    </source>
</evidence>
<keyword evidence="9 12" id="KW-0234">DNA repair</keyword>
<dbReference type="InterPro" id="IPR023170">
    <property type="entry name" value="HhH_base_excis_C"/>
</dbReference>
<protein>
    <recommendedName>
        <fullName evidence="12">Endonuclease III</fullName>
        <ecNumber evidence="12">4.2.99.18</ecNumber>
    </recommendedName>
    <alternativeName>
        <fullName evidence="12">DNA-(apurinic or apyrimidinic site) lyase</fullName>
    </alternativeName>
</protein>
<gene>
    <name evidence="12" type="primary">nth</name>
    <name evidence="14" type="ORF">SAMN02746098_01728</name>
</gene>
<feature type="binding site" evidence="12">
    <location>
        <position position="208"/>
    </location>
    <ligand>
        <name>[4Fe-4S] cluster</name>
        <dbReference type="ChEBI" id="CHEBI:49883"/>
    </ligand>
</feature>
<dbReference type="EMBL" id="FQXJ01000005">
    <property type="protein sequence ID" value="SHH89652.1"/>
    <property type="molecule type" value="Genomic_DNA"/>
</dbReference>
<keyword evidence="2 12" id="KW-0004">4Fe-4S</keyword>